<dbReference type="Pfam" id="PF00593">
    <property type="entry name" value="TonB_dep_Rec_b-barrel"/>
    <property type="match status" value="1"/>
</dbReference>
<dbReference type="InterPro" id="IPR012910">
    <property type="entry name" value="Plug_dom"/>
</dbReference>
<dbReference type="InterPro" id="IPR037066">
    <property type="entry name" value="Plug_dom_sf"/>
</dbReference>
<dbReference type="SUPFAM" id="SSF56935">
    <property type="entry name" value="Porins"/>
    <property type="match status" value="1"/>
</dbReference>
<name>A0A7G5EEF8_9BURK</name>
<dbReference type="Gene3D" id="2.170.130.10">
    <property type="entry name" value="TonB-dependent receptor, plug domain"/>
    <property type="match status" value="1"/>
</dbReference>
<evidence type="ECO:0000256" key="9">
    <source>
        <dbReference type="ARBA" id="ARBA00023136"/>
    </source>
</evidence>
<dbReference type="InterPro" id="IPR010105">
    <property type="entry name" value="TonB_sidphr_rcpt"/>
</dbReference>
<keyword evidence="11 12" id="KW-0998">Cell outer membrane</keyword>
<keyword evidence="8 13" id="KW-0798">TonB box</keyword>
<dbReference type="Gene3D" id="3.55.50.30">
    <property type="match status" value="1"/>
</dbReference>
<dbReference type="Proteomes" id="UP000515240">
    <property type="component" value="Chromosome"/>
</dbReference>
<evidence type="ECO:0000256" key="4">
    <source>
        <dbReference type="ARBA" id="ARBA00022452"/>
    </source>
</evidence>
<evidence type="ECO:0000259" key="14">
    <source>
        <dbReference type="SMART" id="SM00965"/>
    </source>
</evidence>
<keyword evidence="10 15" id="KW-0675">Receptor</keyword>
<evidence type="ECO:0000256" key="2">
    <source>
        <dbReference type="ARBA" id="ARBA00009810"/>
    </source>
</evidence>
<dbReference type="EMBL" id="CP058554">
    <property type="protein sequence ID" value="QMV72383.1"/>
    <property type="molecule type" value="Genomic_DNA"/>
</dbReference>
<dbReference type="GO" id="GO:0038023">
    <property type="term" value="F:signaling receptor activity"/>
    <property type="evidence" value="ECO:0007669"/>
    <property type="project" value="InterPro"/>
</dbReference>
<evidence type="ECO:0000256" key="10">
    <source>
        <dbReference type="ARBA" id="ARBA00023170"/>
    </source>
</evidence>
<organism evidence="15 16">
    <name type="scientific">Comamonas piscis</name>
    <dbReference type="NCBI Taxonomy" id="1562974"/>
    <lineage>
        <taxon>Bacteria</taxon>
        <taxon>Pseudomonadati</taxon>
        <taxon>Pseudomonadota</taxon>
        <taxon>Betaproteobacteria</taxon>
        <taxon>Burkholderiales</taxon>
        <taxon>Comamonadaceae</taxon>
        <taxon>Comamonas</taxon>
    </lineage>
</organism>
<dbReference type="CDD" id="cd01347">
    <property type="entry name" value="ligand_gated_channel"/>
    <property type="match status" value="1"/>
</dbReference>
<dbReference type="RefSeq" id="WP_182326802.1">
    <property type="nucleotide sequence ID" value="NZ_CP058554.1"/>
</dbReference>
<keyword evidence="7" id="KW-0408">Iron</keyword>
<keyword evidence="6 12" id="KW-0812">Transmembrane</keyword>
<keyword evidence="5" id="KW-0406">Ion transport</keyword>
<evidence type="ECO:0000256" key="13">
    <source>
        <dbReference type="RuleBase" id="RU003357"/>
    </source>
</evidence>
<dbReference type="GO" id="GO:0015891">
    <property type="term" value="P:siderophore transport"/>
    <property type="evidence" value="ECO:0007669"/>
    <property type="project" value="InterPro"/>
</dbReference>
<keyword evidence="5" id="KW-0410">Iron transport</keyword>
<evidence type="ECO:0000256" key="12">
    <source>
        <dbReference type="PROSITE-ProRule" id="PRU01360"/>
    </source>
</evidence>
<dbReference type="AlphaFoldDB" id="A0A7G5EEF8"/>
<dbReference type="InterPro" id="IPR011662">
    <property type="entry name" value="Secretin/TonB_short_N"/>
</dbReference>
<reference evidence="15 16" key="1">
    <citation type="journal article" date="2020" name="G3 (Bethesda)">
        <title>CeMbio - The Caenorhabditis elegans Microbiome Resource.</title>
        <authorList>
            <person name="Dirksen P."/>
            <person name="Assie A."/>
            <person name="Zimmermann J."/>
            <person name="Zhang F."/>
            <person name="Tietje A.M."/>
            <person name="Marsh S.A."/>
            <person name="Felix M.A."/>
            <person name="Shapira M."/>
            <person name="Kaleta C."/>
            <person name="Schulenburg H."/>
            <person name="Samuel B."/>
        </authorList>
    </citation>
    <scope>NUCLEOTIDE SEQUENCE [LARGE SCALE GENOMIC DNA]</scope>
    <source>
        <strain evidence="15 16">BIGb0172</strain>
    </source>
</reference>
<dbReference type="Pfam" id="PF07715">
    <property type="entry name" value="Plug"/>
    <property type="match status" value="1"/>
</dbReference>
<dbReference type="PANTHER" id="PTHR32552:SF82">
    <property type="entry name" value="FCUA PROTEIN"/>
    <property type="match status" value="1"/>
</dbReference>
<dbReference type="GO" id="GO:0009279">
    <property type="term" value="C:cell outer membrane"/>
    <property type="evidence" value="ECO:0007669"/>
    <property type="project" value="UniProtKB-SubCell"/>
</dbReference>
<evidence type="ECO:0000256" key="8">
    <source>
        <dbReference type="ARBA" id="ARBA00023077"/>
    </source>
</evidence>
<protein>
    <submittedName>
        <fullName evidence="15">TonB-dependent siderophore receptor</fullName>
    </submittedName>
</protein>
<gene>
    <name evidence="15" type="ORF">HS961_05805</name>
</gene>
<evidence type="ECO:0000256" key="1">
    <source>
        <dbReference type="ARBA" id="ARBA00004571"/>
    </source>
</evidence>
<keyword evidence="3 12" id="KW-0813">Transport</keyword>
<dbReference type="PROSITE" id="PS52016">
    <property type="entry name" value="TONB_DEPENDENT_REC_3"/>
    <property type="match status" value="1"/>
</dbReference>
<dbReference type="InterPro" id="IPR036942">
    <property type="entry name" value="Beta-barrel_TonB_sf"/>
</dbReference>
<dbReference type="Pfam" id="PF07660">
    <property type="entry name" value="STN"/>
    <property type="match status" value="1"/>
</dbReference>
<keyword evidence="16" id="KW-1185">Reference proteome</keyword>
<proteinExistence type="inferred from homology"/>
<evidence type="ECO:0000256" key="5">
    <source>
        <dbReference type="ARBA" id="ARBA00022496"/>
    </source>
</evidence>
<dbReference type="InterPro" id="IPR039426">
    <property type="entry name" value="TonB-dep_rcpt-like"/>
</dbReference>
<sequence length="809" mass="86701">MSLAPASSVFSSASSTLRRRSALARACAALSLGLQLQLAAAQSLSLELPAQPLATALSQFARQAGLQLTYASELVQGRQSQALSGRYELQQGLAQLLQGSGLQGRITGGTLTLERIPAPAPAPAQDHTLPVVTVSAGDQYVNLLPAPYAGGQVAKGVRLGVLGNTSNMDAPFSTTSYTAQAVRDQQASTIAEAVNRDPSVRYTVLPGGNVDNLYIRGFPIWEGNSGEIAFDGIYGIAPNYRVRTEYVDRIEVIKGPGALLFGMSPNGSVGGVINIAPKRANEEVARLTVGHSSDSLWNSHADVGRRFGDEGQYGIRINASKYQGDTVVDHQRSNGHVLALALDYEVAQFRATLDILSQDERIDGVGRPIMPSGLSALPAAPSGKRNASQAWEWSDNRERAVLLRTEFDVTEQLTVFANVGQSRADVDRLYDSAPRLTSASGATSSTPTYAVFDVDRSTIDAGLRSRFALAGVKHSVTLQLASYREEFHRALQAGSSIQSNIYAPIAHSPQTIARPSDIPRIHDNRNTSLALVDTLALLDDRLQLSLGLRHQMIKSTNFNAVSGATANVYDERVTTPALGVVWRQAPNWSLYANYIEGLSKGDIAPPSASNYGEVLRPYKSRQYEIGSKYDLGSFMATAALFSIEKPSGGLNQGVYQSNGEQRNLGMELYAYGEAAKGLRLLGGLTVLKPEITRAATAALVGNRPIGTSRLLANVGVEWDVPALQGLSLIGDLAYTGAQFADQANQLRIPAWTRADLGLRYTTRIADRKTTLRATVQNLANRNAWAGVTSWGAVSPMVPRTFVVSASVDF</sequence>
<comment type="similarity">
    <text evidence="2 12 13">Belongs to the TonB-dependent receptor family.</text>
</comment>
<evidence type="ECO:0000256" key="7">
    <source>
        <dbReference type="ARBA" id="ARBA00023004"/>
    </source>
</evidence>
<feature type="domain" description="Secretin/TonB short N-terminal" evidence="14">
    <location>
        <begin position="66"/>
        <end position="116"/>
    </location>
</feature>
<dbReference type="Gene3D" id="2.40.170.20">
    <property type="entry name" value="TonB-dependent receptor, beta-barrel domain"/>
    <property type="match status" value="1"/>
</dbReference>
<evidence type="ECO:0000313" key="16">
    <source>
        <dbReference type="Proteomes" id="UP000515240"/>
    </source>
</evidence>
<evidence type="ECO:0000256" key="6">
    <source>
        <dbReference type="ARBA" id="ARBA00022692"/>
    </source>
</evidence>
<evidence type="ECO:0000256" key="3">
    <source>
        <dbReference type="ARBA" id="ARBA00022448"/>
    </source>
</evidence>
<accession>A0A7G5EEF8</accession>
<dbReference type="GO" id="GO:0015344">
    <property type="term" value="F:siderophore uptake transmembrane transporter activity"/>
    <property type="evidence" value="ECO:0007669"/>
    <property type="project" value="TreeGrafter"/>
</dbReference>
<dbReference type="PANTHER" id="PTHR32552">
    <property type="entry name" value="FERRICHROME IRON RECEPTOR-RELATED"/>
    <property type="match status" value="1"/>
</dbReference>
<dbReference type="SMART" id="SM00965">
    <property type="entry name" value="STN"/>
    <property type="match status" value="1"/>
</dbReference>
<evidence type="ECO:0000256" key="11">
    <source>
        <dbReference type="ARBA" id="ARBA00023237"/>
    </source>
</evidence>
<dbReference type="NCBIfam" id="TIGR01783">
    <property type="entry name" value="TonB-siderophor"/>
    <property type="match status" value="1"/>
</dbReference>
<keyword evidence="4 12" id="KW-1134">Transmembrane beta strand</keyword>
<comment type="subcellular location">
    <subcellularLocation>
        <location evidence="1 12">Cell outer membrane</location>
        <topology evidence="1 12">Multi-pass membrane protein</topology>
    </subcellularLocation>
</comment>
<dbReference type="InterPro" id="IPR000531">
    <property type="entry name" value="Beta-barrel_TonB"/>
</dbReference>
<dbReference type="KEGG" id="cpis:HS961_05805"/>
<keyword evidence="9 12" id="KW-0472">Membrane</keyword>
<evidence type="ECO:0000313" key="15">
    <source>
        <dbReference type="EMBL" id="QMV72383.1"/>
    </source>
</evidence>